<dbReference type="CDD" id="cd16364">
    <property type="entry name" value="T3SC_I-like"/>
    <property type="match status" value="1"/>
</dbReference>
<accession>A0ABT8EFV6</accession>
<dbReference type="Proteomes" id="UP001168613">
    <property type="component" value="Unassembled WGS sequence"/>
</dbReference>
<reference evidence="1" key="1">
    <citation type="submission" date="2021-11" db="EMBL/GenBank/DDBJ databases">
        <title>Draft genome sequence of Alcaligenes endophyticus type strain CCUG 75668T.</title>
        <authorList>
            <person name="Salva-Serra F."/>
            <person name="Duran R.E."/>
            <person name="Seeger M."/>
            <person name="Moore E.R.B."/>
            <person name="Jaen-Luchoro D."/>
        </authorList>
    </citation>
    <scope>NUCLEOTIDE SEQUENCE</scope>
    <source>
        <strain evidence="1">CCUG 75668</strain>
    </source>
</reference>
<comment type="caution">
    <text evidence="1">The sequence shown here is derived from an EMBL/GenBank/DDBJ whole genome shotgun (WGS) entry which is preliminary data.</text>
</comment>
<dbReference type="SUPFAM" id="SSF69635">
    <property type="entry name" value="Type III secretory system chaperone-like"/>
    <property type="match status" value="1"/>
</dbReference>
<evidence type="ECO:0000313" key="2">
    <source>
        <dbReference type="Proteomes" id="UP001168613"/>
    </source>
</evidence>
<dbReference type="Pfam" id="PF05932">
    <property type="entry name" value="CesT"/>
    <property type="match status" value="1"/>
</dbReference>
<sequence length="144" mass="16239">MQHSAASRLVSQLGLNLGIQGLQLDQNGLCTLLVDQRHLVHIALYKQHYLMLSCGLKPSPEHDHFLFPALLRANQHQGAEGVVFCLDEQQQIQAQLNLALSLCDADKLMQALETLLAELERWETWSSPAQVSTSQHDAWRYQNV</sequence>
<gene>
    <name evidence="1" type="ORF">LMS43_02120</name>
</gene>
<dbReference type="EMBL" id="JAJHNU010000001">
    <property type="protein sequence ID" value="MDN4120077.1"/>
    <property type="molecule type" value="Genomic_DNA"/>
</dbReference>
<keyword evidence="2" id="KW-1185">Reference proteome</keyword>
<evidence type="ECO:0000313" key="1">
    <source>
        <dbReference type="EMBL" id="MDN4120077.1"/>
    </source>
</evidence>
<protein>
    <submittedName>
        <fullName evidence="1">CesT family type III secretion system chaperone</fullName>
    </submittedName>
</protein>
<dbReference type="Gene3D" id="3.30.1460.10">
    <property type="match status" value="1"/>
</dbReference>
<name>A0ABT8EFV6_9BURK</name>
<dbReference type="RefSeq" id="WP_266122587.1">
    <property type="nucleotide sequence ID" value="NZ_JAJHNU010000001.1"/>
</dbReference>
<proteinExistence type="predicted"/>
<organism evidence="1 2">
    <name type="scientific">Alcaligenes endophyticus</name>
    <dbReference type="NCBI Taxonomy" id="1929088"/>
    <lineage>
        <taxon>Bacteria</taxon>
        <taxon>Pseudomonadati</taxon>
        <taxon>Pseudomonadota</taxon>
        <taxon>Betaproteobacteria</taxon>
        <taxon>Burkholderiales</taxon>
        <taxon>Alcaligenaceae</taxon>
        <taxon>Alcaligenes</taxon>
    </lineage>
</organism>
<dbReference type="InterPro" id="IPR010261">
    <property type="entry name" value="Tir_chaperone"/>
</dbReference>